<dbReference type="InterPro" id="IPR004098">
    <property type="entry name" value="Prp18"/>
</dbReference>
<evidence type="ECO:0000313" key="10">
    <source>
        <dbReference type="EMBL" id="OMO77692.1"/>
    </source>
</evidence>
<dbReference type="InterPro" id="IPR039979">
    <property type="entry name" value="PRPF18"/>
</dbReference>
<feature type="compositionally biased region" description="Polar residues" evidence="8">
    <location>
        <begin position="390"/>
        <end position="401"/>
    </location>
</feature>
<dbReference type="SUPFAM" id="SSF47938">
    <property type="entry name" value="Functional domain of the splicing factor Prp18"/>
    <property type="match status" value="1"/>
</dbReference>
<dbReference type="SUPFAM" id="SSF158230">
    <property type="entry name" value="PRP4-like"/>
    <property type="match status" value="1"/>
</dbReference>
<dbReference type="Gene3D" id="4.10.280.110">
    <property type="entry name" value="Pre-mRNA processing factor 4 domain"/>
    <property type="match status" value="1"/>
</dbReference>
<evidence type="ECO:0000256" key="7">
    <source>
        <dbReference type="ARBA" id="ARBA00023242"/>
    </source>
</evidence>
<evidence type="ECO:0000256" key="8">
    <source>
        <dbReference type="SAM" id="MobiDB-lite"/>
    </source>
</evidence>
<evidence type="ECO:0000256" key="3">
    <source>
        <dbReference type="ARBA" id="ARBA00018242"/>
    </source>
</evidence>
<dbReference type="PANTHER" id="PTHR13007">
    <property type="entry name" value="PRE-MRNA SPLICING FACTOR-RELATED"/>
    <property type="match status" value="1"/>
</dbReference>
<dbReference type="OMA" id="SFAQVRW"/>
<gene>
    <name evidence="10" type="ORF">CCACVL1_14884</name>
</gene>
<dbReference type="FunFam" id="1.20.940.10:FF:000004">
    <property type="entry name" value="Pre-mRNA-splicing factor 18"/>
    <property type="match status" value="1"/>
</dbReference>
<reference evidence="10 11" key="1">
    <citation type="submission" date="2013-09" db="EMBL/GenBank/DDBJ databases">
        <title>Corchorus capsularis genome sequencing.</title>
        <authorList>
            <person name="Alam M."/>
            <person name="Haque M.S."/>
            <person name="Islam M.S."/>
            <person name="Emdad E.M."/>
            <person name="Islam M.M."/>
            <person name="Ahmed B."/>
            <person name="Halim A."/>
            <person name="Hossen Q.M.M."/>
            <person name="Hossain M.Z."/>
            <person name="Ahmed R."/>
            <person name="Khan M.M."/>
            <person name="Islam R."/>
            <person name="Rashid M.M."/>
            <person name="Khan S.A."/>
            <person name="Rahman M.S."/>
            <person name="Alam M."/>
        </authorList>
    </citation>
    <scope>NUCLEOTIDE SEQUENCE [LARGE SCALE GENOMIC DNA]</scope>
    <source>
        <strain evidence="11">cv. CVL-1</strain>
        <tissue evidence="10">Whole seedling</tissue>
    </source>
</reference>
<name>A0A1R3I514_COCAP</name>
<protein>
    <recommendedName>
        <fullName evidence="3">Pre-mRNA-splicing factor 18</fullName>
    </recommendedName>
</protein>
<keyword evidence="5" id="KW-0747">Spliceosome</keyword>
<feature type="region of interest" description="Disordered" evidence="8">
    <location>
        <begin position="390"/>
        <end position="412"/>
    </location>
</feature>
<feature type="region of interest" description="Disordered" evidence="8">
    <location>
        <begin position="169"/>
        <end position="203"/>
    </location>
</feature>
<dbReference type="Proteomes" id="UP000188268">
    <property type="component" value="Unassembled WGS sequence"/>
</dbReference>
<dbReference type="Pfam" id="PF08799">
    <property type="entry name" value="PRP4"/>
    <property type="match status" value="1"/>
</dbReference>
<feature type="compositionally biased region" description="Low complexity" evidence="8">
    <location>
        <begin position="54"/>
        <end position="89"/>
    </location>
</feature>
<feature type="compositionally biased region" description="Basic and acidic residues" evidence="8">
    <location>
        <begin position="41"/>
        <end position="50"/>
    </location>
</feature>
<comment type="caution">
    <text evidence="10">The sequence shown here is derived from an EMBL/GenBank/DDBJ whole genome shotgun (WGS) entry which is preliminary data.</text>
</comment>
<dbReference type="InterPro" id="IPR036285">
    <property type="entry name" value="PRP4-like_sf"/>
</dbReference>
<sequence>MDLLKEELLKKRQKLAQETGGKRYFKRSEIEQREIQKLREQEKRELEAKSRRQSTTSSSTANATSDNSNPAASSTASATATSTAGSSKSLTDEQNIDNLDLPRQEVIRRLRFLKQPITLFGEDDVARLDRLKYVLKAGLFEVDSDMTEGQTNDFLRDIVELRKRQKSGMLSERKRKGMEEGGGGEDGEGGGEEQLSGDGGSSGIDMDKDLKRMKANFNELCDEDKILVFFKRLLNEWNQELDEMSEAEKRTAKGKGMVATFKQCARYLNPLFKFCRKKVLPDDIRQALLLMVECCMMRDYLAAMDHYIKLAIGNAPWPIGVTMVGIHERSAREKIYTNSVAHIMNDETTRKYLQSVKRLMTFCQRRYPTLPSKAVEFNSLANGSDLQSLLAQENSGGSSSEEMLRLMPPKES</sequence>
<dbReference type="GO" id="GO:0005682">
    <property type="term" value="C:U5 snRNP"/>
    <property type="evidence" value="ECO:0007669"/>
    <property type="project" value="TreeGrafter"/>
</dbReference>
<dbReference type="Pfam" id="PF02840">
    <property type="entry name" value="Prp18"/>
    <property type="match status" value="1"/>
</dbReference>
<dbReference type="OrthoDB" id="10261918at2759"/>
<dbReference type="Gene3D" id="1.20.940.10">
    <property type="entry name" value="Functional domain of the splicing factor Prp18"/>
    <property type="match status" value="1"/>
</dbReference>
<evidence type="ECO:0000256" key="5">
    <source>
        <dbReference type="ARBA" id="ARBA00022728"/>
    </source>
</evidence>
<feature type="region of interest" description="Disordered" evidence="8">
    <location>
        <begin position="41"/>
        <end position="91"/>
    </location>
</feature>
<feature type="compositionally biased region" description="Acidic residues" evidence="8">
    <location>
        <begin position="182"/>
        <end position="191"/>
    </location>
</feature>
<keyword evidence="11" id="KW-1185">Reference proteome</keyword>
<feature type="compositionally biased region" description="Basic and acidic residues" evidence="8">
    <location>
        <begin position="402"/>
        <end position="412"/>
    </location>
</feature>
<comment type="subcellular location">
    <subcellularLocation>
        <location evidence="1">Nucleus</location>
    </subcellularLocation>
</comment>
<evidence type="ECO:0000256" key="2">
    <source>
        <dbReference type="ARBA" id="ARBA00008137"/>
    </source>
</evidence>
<dbReference type="Gramene" id="OMO77692">
    <property type="protein sequence ID" value="OMO77692"/>
    <property type="gene ID" value="CCACVL1_14884"/>
</dbReference>
<dbReference type="SMART" id="SM00500">
    <property type="entry name" value="SFM"/>
    <property type="match status" value="1"/>
</dbReference>
<evidence type="ECO:0000256" key="1">
    <source>
        <dbReference type="ARBA" id="ARBA00004123"/>
    </source>
</evidence>
<evidence type="ECO:0000259" key="9">
    <source>
        <dbReference type="SMART" id="SM00500"/>
    </source>
</evidence>
<keyword evidence="7" id="KW-0539">Nucleus</keyword>
<dbReference type="InterPro" id="IPR014906">
    <property type="entry name" value="PRP4-like"/>
</dbReference>
<dbReference type="GO" id="GO:0071021">
    <property type="term" value="C:U2-type post-spliceosomal complex"/>
    <property type="evidence" value="ECO:0007669"/>
    <property type="project" value="TreeGrafter"/>
</dbReference>
<dbReference type="EMBL" id="AWWV01010699">
    <property type="protein sequence ID" value="OMO77692.1"/>
    <property type="molecule type" value="Genomic_DNA"/>
</dbReference>
<dbReference type="GO" id="GO:0000350">
    <property type="term" value="P:generation of catalytic spliceosome for second transesterification step"/>
    <property type="evidence" value="ECO:0007669"/>
    <property type="project" value="TreeGrafter"/>
</dbReference>
<feature type="domain" description="Pre-mRNA processing factor 4 (PRP4)-like" evidence="9">
    <location>
        <begin position="101"/>
        <end position="152"/>
    </location>
</feature>
<dbReference type="GO" id="GO:0046540">
    <property type="term" value="C:U4/U6 x U5 tri-snRNP complex"/>
    <property type="evidence" value="ECO:0007669"/>
    <property type="project" value="TreeGrafter"/>
</dbReference>
<comment type="similarity">
    <text evidence="2">Belongs to the PRP18 family.</text>
</comment>
<dbReference type="FunFam" id="4.10.280.110:FF:000005">
    <property type="entry name" value="Pre-mRNA-splicing factor 18"/>
    <property type="match status" value="1"/>
</dbReference>
<dbReference type="PANTHER" id="PTHR13007:SF19">
    <property type="entry name" value="PRE-MRNA-SPLICING FACTOR 18"/>
    <property type="match status" value="1"/>
</dbReference>
<keyword evidence="4" id="KW-0507">mRNA processing</keyword>
<organism evidence="10 11">
    <name type="scientific">Corchorus capsularis</name>
    <name type="common">Jute</name>
    <dbReference type="NCBI Taxonomy" id="210143"/>
    <lineage>
        <taxon>Eukaryota</taxon>
        <taxon>Viridiplantae</taxon>
        <taxon>Streptophyta</taxon>
        <taxon>Embryophyta</taxon>
        <taxon>Tracheophyta</taxon>
        <taxon>Spermatophyta</taxon>
        <taxon>Magnoliopsida</taxon>
        <taxon>eudicotyledons</taxon>
        <taxon>Gunneridae</taxon>
        <taxon>Pentapetalae</taxon>
        <taxon>rosids</taxon>
        <taxon>malvids</taxon>
        <taxon>Malvales</taxon>
        <taxon>Malvaceae</taxon>
        <taxon>Grewioideae</taxon>
        <taxon>Apeibeae</taxon>
        <taxon>Corchorus</taxon>
    </lineage>
</organism>
<accession>A0A1R3I514</accession>
<evidence type="ECO:0000256" key="6">
    <source>
        <dbReference type="ARBA" id="ARBA00023187"/>
    </source>
</evidence>
<dbReference type="AlphaFoldDB" id="A0A1R3I514"/>
<proteinExistence type="inferred from homology"/>
<evidence type="ECO:0000256" key="4">
    <source>
        <dbReference type="ARBA" id="ARBA00022664"/>
    </source>
</evidence>
<keyword evidence="6" id="KW-0508">mRNA splicing</keyword>
<dbReference type="STRING" id="210143.A0A1R3I514"/>
<evidence type="ECO:0000313" key="11">
    <source>
        <dbReference type="Proteomes" id="UP000188268"/>
    </source>
</evidence>